<dbReference type="Pfam" id="PF01381">
    <property type="entry name" value="HTH_3"/>
    <property type="match status" value="1"/>
</dbReference>
<evidence type="ECO:0000313" key="4">
    <source>
        <dbReference type="Proteomes" id="UP000683246"/>
    </source>
</evidence>
<keyword evidence="1" id="KW-0238">DNA-binding</keyword>
<dbReference type="InterPro" id="IPR010982">
    <property type="entry name" value="Lambda_DNA-bd_dom_sf"/>
</dbReference>
<evidence type="ECO:0000313" key="3">
    <source>
        <dbReference type="EMBL" id="QUI25525.1"/>
    </source>
</evidence>
<proteinExistence type="predicted"/>
<organism evidence="3 4">
    <name type="scientific">Vallitalea pronyensis</name>
    <dbReference type="NCBI Taxonomy" id="1348613"/>
    <lineage>
        <taxon>Bacteria</taxon>
        <taxon>Bacillati</taxon>
        <taxon>Bacillota</taxon>
        <taxon>Clostridia</taxon>
        <taxon>Lachnospirales</taxon>
        <taxon>Vallitaleaceae</taxon>
        <taxon>Vallitalea</taxon>
    </lineage>
</organism>
<dbReference type="Proteomes" id="UP000683246">
    <property type="component" value="Chromosome"/>
</dbReference>
<evidence type="ECO:0000256" key="1">
    <source>
        <dbReference type="ARBA" id="ARBA00023125"/>
    </source>
</evidence>
<dbReference type="SMART" id="SM00530">
    <property type="entry name" value="HTH_XRE"/>
    <property type="match status" value="1"/>
</dbReference>
<protein>
    <submittedName>
        <fullName evidence="3">Helix-turn-helix transcriptional regulator</fullName>
    </submittedName>
</protein>
<dbReference type="EMBL" id="CP058649">
    <property type="protein sequence ID" value="QUI25525.1"/>
    <property type="molecule type" value="Genomic_DNA"/>
</dbReference>
<name>A0A8J8SJ23_9FIRM</name>
<dbReference type="Gene3D" id="1.10.260.40">
    <property type="entry name" value="lambda repressor-like DNA-binding domains"/>
    <property type="match status" value="1"/>
</dbReference>
<dbReference type="CDD" id="cd00093">
    <property type="entry name" value="HTH_XRE"/>
    <property type="match status" value="1"/>
</dbReference>
<evidence type="ECO:0000259" key="2">
    <source>
        <dbReference type="PROSITE" id="PS50943"/>
    </source>
</evidence>
<sequence>MMTLGEKLKYLRNERGLYQRDVARALDMAITTISGYERDDRRPNPETLKQLADYYGVTIDSLVGSSDNTVDTLEEEFPEGIQVLRRATKELTPEARNKMVKLMKAFLENE</sequence>
<feature type="domain" description="HTH cro/C1-type" evidence="2">
    <location>
        <begin position="8"/>
        <end position="62"/>
    </location>
</feature>
<dbReference type="GO" id="GO:0003677">
    <property type="term" value="F:DNA binding"/>
    <property type="evidence" value="ECO:0007669"/>
    <property type="project" value="UniProtKB-KW"/>
</dbReference>
<dbReference type="PROSITE" id="PS50943">
    <property type="entry name" value="HTH_CROC1"/>
    <property type="match status" value="1"/>
</dbReference>
<gene>
    <name evidence="3" type="ORF">HZI73_25945</name>
</gene>
<dbReference type="InterPro" id="IPR001387">
    <property type="entry name" value="Cro/C1-type_HTH"/>
</dbReference>
<dbReference type="PANTHER" id="PTHR46558:SF13">
    <property type="entry name" value="HTH-TYPE TRANSCRIPTIONAL REGULATOR IMMR"/>
    <property type="match status" value="1"/>
</dbReference>
<dbReference type="RefSeq" id="WP_212696229.1">
    <property type="nucleotide sequence ID" value="NZ_CP058649.1"/>
</dbReference>
<dbReference type="AlphaFoldDB" id="A0A8J8SJ23"/>
<keyword evidence="4" id="KW-1185">Reference proteome</keyword>
<accession>A0A8J8SJ23</accession>
<reference evidence="3" key="1">
    <citation type="submission" date="2020-07" db="EMBL/GenBank/DDBJ databases">
        <title>Vallitalea pronyensis genome.</title>
        <authorList>
            <person name="Postec A."/>
        </authorList>
    </citation>
    <scope>NUCLEOTIDE SEQUENCE</scope>
    <source>
        <strain evidence="3">FatNI3</strain>
    </source>
</reference>
<dbReference type="SUPFAM" id="SSF47413">
    <property type="entry name" value="lambda repressor-like DNA-binding domains"/>
    <property type="match status" value="1"/>
</dbReference>
<dbReference type="KEGG" id="vpy:HZI73_25945"/>
<dbReference type="PANTHER" id="PTHR46558">
    <property type="entry name" value="TRACRIPTIONAL REGULATORY PROTEIN-RELATED-RELATED"/>
    <property type="match status" value="1"/>
</dbReference>